<comment type="caution">
    <text evidence="1">The sequence shown here is derived from an EMBL/GenBank/DDBJ whole genome shotgun (WGS) entry which is preliminary data.</text>
</comment>
<dbReference type="Proteomes" id="UP001148629">
    <property type="component" value="Unassembled WGS sequence"/>
</dbReference>
<protein>
    <submittedName>
        <fullName evidence="1">Uncharacterized protein</fullName>
    </submittedName>
</protein>
<evidence type="ECO:0000313" key="2">
    <source>
        <dbReference type="Proteomes" id="UP001148629"/>
    </source>
</evidence>
<proteinExistence type="predicted"/>
<evidence type="ECO:0000313" key="1">
    <source>
        <dbReference type="EMBL" id="KAJ3530123.1"/>
    </source>
</evidence>
<sequence length="129" mass="14183">MSVLDESASVVVDSVMITTELVVVGSWEIVTDEVVSATLVCDVVPASLVHVEDSDAEMVDDAPFSTYTSCTEACARYKKEETLSPHDNDDVKRVDGQAVDDGLTMWRARRKQERETKNVTLRRFGAAKG</sequence>
<accession>A0ACC1S1J2</accession>
<organism evidence="1 2">
    <name type="scientific">Fusarium decemcellulare</name>
    <dbReference type="NCBI Taxonomy" id="57161"/>
    <lineage>
        <taxon>Eukaryota</taxon>
        <taxon>Fungi</taxon>
        <taxon>Dikarya</taxon>
        <taxon>Ascomycota</taxon>
        <taxon>Pezizomycotina</taxon>
        <taxon>Sordariomycetes</taxon>
        <taxon>Hypocreomycetidae</taxon>
        <taxon>Hypocreales</taxon>
        <taxon>Nectriaceae</taxon>
        <taxon>Fusarium</taxon>
        <taxon>Fusarium decemcellulare species complex</taxon>
    </lineage>
</organism>
<keyword evidence="2" id="KW-1185">Reference proteome</keyword>
<dbReference type="EMBL" id="JANRMS010001208">
    <property type="protein sequence ID" value="KAJ3530123.1"/>
    <property type="molecule type" value="Genomic_DNA"/>
</dbReference>
<name>A0ACC1S1J2_9HYPO</name>
<gene>
    <name evidence="1" type="ORF">NM208_g9469</name>
</gene>
<reference evidence="1" key="1">
    <citation type="submission" date="2022-08" db="EMBL/GenBank/DDBJ databases">
        <title>Genome Sequence of Fusarium decemcellulare.</title>
        <authorList>
            <person name="Buettner E."/>
        </authorList>
    </citation>
    <scope>NUCLEOTIDE SEQUENCE</scope>
    <source>
        <strain evidence="1">Babe19</strain>
    </source>
</reference>